<dbReference type="PROSITE" id="PS51257">
    <property type="entry name" value="PROKAR_LIPOPROTEIN"/>
    <property type="match status" value="1"/>
</dbReference>
<evidence type="ECO:0000256" key="1">
    <source>
        <dbReference type="SAM" id="SignalP"/>
    </source>
</evidence>
<sequence>MTTLKLLTVFMMVTAIASLSSCKSDDDGGDPTTSGGAGIISAKIDGIAFSSLEITSMASEITAGPSTTLTFQGNTSNKAISVILSGFDGVGTYQLSDSNIFSSATYSEPNVSDPTNMPTWNAPYQDSGLIGEVKVSENSADRIKGTFTFKAKNVIDDTMKNVTEGTFDLKKQIF</sequence>
<protein>
    <recommendedName>
        <fullName evidence="4">Lipocalin-like domain-containing protein</fullName>
    </recommendedName>
</protein>
<keyword evidence="3" id="KW-1185">Reference proteome</keyword>
<keyword evidence="1" id="KW-0732">Signal</keyword>
<evidence type="ECO:0000313" key="2">
    <source>
        <dbReference type="EMBL" id="TYB75806.1"/>
    </source>
</evidence>
<comment type="caution">
    <text evidence="2">The sequence shown here is derived from an EMBL/GenBank/DDBJ whole genome shotgun (WGS) entry which is preliminary data.</text>
</comment>
<dbReference type="AlphaFoldDB" id="A0A5D0R4K3"/>
<organism evidence="2 3">
    <name type="scientific">Bizionia myxarmorum</name>
    <dbReference type="NCBI Taxonomy" id="291186"/>
    <lineage>
        <taxon>Bacteria</taxon>
        <taxon>Pseudomonadati</taxon>
        <taxon>Bacteroidota</taxon>
        <taxon>Flavobacteriia</taxon>
        <taxon>Flavobacteriales</taxon>
        <taxon>Flavobacteriaceae</taxon>
        <taxon>Bizionia</taxon>
    </lineage>
</organism>
<gene>
    <name evidence="2" type="ORF">ES674_13345</name>
</gene>
<feature type="signal peptide" evidence="1">
    <location>
        <begin position="1"/>
        <end position="17"/>
    </location>
</feature>
<dbReference type="EMBL" id="VSKK01000004">
    <property type="protein sequence ID" value="TYB75806.1"/>
    <property type="molecule type" value="Genomic_DNA"/>
</dbReference>
<dbReference type="InterPro" id="IPR046219">
    <property type="entry name" value="DUF6252"/>
</dbReference>
<reference evidence="2 3" key="1">
    <citation type="submission" date="2019-08" db="EMBL/GenBank/DDBJ databases">
        <title>Genomes of Antarctic Bizionia species.</title>
        <authorList>
            <person name="Bowman J.P."/>
        </authorList>
    </citation>
    <scope>NUCLEOTIDE SEQUENCE [LARGE SCALE GENOMIC DNA]</scope>
    <source>
        <strain evidence="2 3">ADA-4</strain>
    </source>
</reference>
<evidence type="ECO:0008006" key="4">
    <source>
        <dbReference type="Google" id="ProtNLM"/>
    </source>
</evidence>
<proteinExistence type="predicted"/>
<dbReference type="Proteomes" id="UP000323720">
    <property type="component" value="Unassembled WGS sequence"/>
</dbReference>
<feature type="chain" id="PRO_5022679781" description="Lipocalin-like domain-containing protein" evidence="1">
    <location>
        <begin position="18"/>
        <end position="174"/>
    </location>
</feature>
<dbReference type="Pfam" id="PF19765">
    <property type="entry name" value="DUF6252"/>
    <property type="match status" value="1"/>
</dbReference>
<evidence type="ECO:0000313" key="3">
    <source>
        <dbReference type="Proteomes" id="UP000323720"/>
    </source>
</evidence>
<accession>A0A5D0R4K3</accession>
<name>A0A5D0R4K3_9FLAO</name>
<dbReference type="OrthoDB" id="824283at2"/>
<dbReference type="RefSeq" id="WP_148404804.1">
    <property type="nucleotide sequence ID" value="NZ_VSKK01000004.1"/>
</dbReference>